<dbReference type="GO" id="GO:0016787">
    <property type="term" value="F:hydrolase activity"/>
    <property type="evidence" value="ECO:0007669"/>
    <property type="project" value="UniProtKB-ARBA"/>
</dbReference>
<evidence type="ECO:0000313" key="1">
    <source>
        <dbReference type="EMBL" id="PWJ60567.1"/>
    </source>
</evidence>
<dbReference type="EMBL" id="QGDT01000001">
    <property type="protein sequence ID" value="PWJ60567.1"/>
    <property type="molecule type" value="Genomic_DNA"/>
</dbReference>
<dbReference type="PANTHER" id="PTHR10151">
    <property type="entry name" value="ECTONUCLEOTIDE PYROPHOSPHATASE/PHOSPHODIESTERASE"/>
    <property type="match status" value="1"/>
</dbReference>
<dbReference type="SUPFAM" id="SSF53649">
    <property type="entry name" value="Alkaline phosphatase-like"/>
    <property type="match status" value="1"/>
</dbReference>
<dbReference type="Pfam" id="PF01663">
    <property type="entry name" value="Phosphodiest"/>
    <property type="match status" value="1"/>
</dbReference>
<dbReference type="PROSITE" id="PS51257">
    <property type="entry name" value="PROKAR_LIPOPROTEIN"/>
    <property type="match status" value="1"/>
</dbReference>
<dbReference type="Gene3D" id="3.40.720.10">
    <property type="entry name" value="Alkaline Phosphatase, subunit A"/>
    <property type="match status" value="1"/>
</dbReference>
<evidence type="ECO:0000313" key="2">
    <source>
        <dbReference type="Proteomes" id="UP000245880"/>
    </source>
</evidence>
<dbReference type="AlphaFoldDB" id="A0A316BDJ8"/>
<dbReference type="CDD" id="cd00016">
    <property type="entry name" value="ALP_like"/>
    <property type="match status" value="1"/>
</dbReference>
<sequence>MKFVNRNVFGLAALLGVVSLSCDQKTGEEQLPSKIVDHVIVIGVDGLSPDGIRQASTPVMDSLVGQGSIKWKTRTVLPSSSSSNWASMIMGAGPEQHGITSNDWELDDHSLPPIVAEADGRFPTIFSVLHKAQPEATIEVVYHWGGYGRLYQKDAVSYDRTFSTEDSTAIDFVRYWKENKPTLGFLHLDHVDHAGHHDGHGSEPYYASVTKADSLIGLVMNGVRESQLEGNTLVIITADHGGKGTGHGGATPEEAEIAMIFSGKGVKKSYEVQQQVYTYDLAATIAFALGVQQPYAWTGRPVKAAFEGFSEPSNLELTGDNTTK</sequence>
<accession>A0A316BDJ8</accession>
<dbReference type="OrthoDB" id="279982at2"/>
<protein>
    <submittedName>
        <fullName evidence="1">Type I phosphodiesterase/nucleotide pyrophosphatase</fullName>
    </submittedName>
</protein>
<dbReference type="Proteomes" id="UP000245880">
    <property type="component" value="Unassembled WGS sequence"/>
</dbReference>
<dbReference type="InterPro" id="IPR017850">
    <property type="entry name" value="Alkaline_phosphatase_core_sf"/>
</dbReference>
<reference evidence="1 2" key="1">
    <citation type="submission" date="2018-03" db="EMBL/GenBank/DDBJ databases">
        <title>Genomic Encyclopedia of Archaeal and Bacterial Type Strains, Phase II (KMG-II): from individual species to whole genera.</title>
        <authorList>
            <person name="Goeker M."/>
        </authorList>
    </citation>
    <scope>NUCLEOTIDE SEQUENCE [LARGE SCALE GENOMIC DNA]</scope>
    <source>
        <strain evidence="1 2">DSM 100346</strain>
    </source>
</reference>
<keyword evidence="2" id="KW-1185">Reference proteome</keyword>
<dbReference type="RefSeq" id="WP_109672848.1">
    <property type="nucleotide sequence ID" value="NZ_QGDT01000001.1"/>
</dbReference>
<name>A0A316BDJ8_9BACT</name>
<comment type="caution">
    <text evidence="1">The sequence shown here is derived from an EMBL/GenBank/DDBJ whole genome shotgun (WGS) entry which is preliminary data.</text>
</comment>
<organism evidence="1 2">
    <name type="scientific">Dyadobacter jejuensis</name>
    <dbReference type="NCBI Taxonomy" id="1082580"/>
    <lineage>
        <taxon>Bacteria</taxon>
        <taxon>Pseudomonadati</taxon>
        <taxon>Bacteroidota</taxon>
        <taxon>Cytophagia</taxon>
        <taxon>Cytophagales</taxon>
        <taxon>Spirosomataceae</taxon>
        <taxon>Dyadobacter</taxon>
    </lineage>
</organism>
<gene>
    <name evidence="1" type="ORF">CLV98_101752</name>
</gene>
<dbReference type="InterPro" id="IPR002591">
    <property type="entry name" value="Phosphodiest/P_Trfase"/>
</dbReference>
<dbReference type="PANTHER" id="PTHR10151:SF120">
    <property type="entry name" value="BIS(5'-ADENOSYL)-TRIPHOSPHATASE"/>
    <property type="match status" value="1"/>
</dbReference>
<proteinExistence type="predicted"/>